<dbReference type="AlphaFoldDB" id="A0A0F9LYF8"/>
<comment type="caution">
    <text evidence="1">The sequence shown here is derived from an EMBL/GenBank/DDBJ whole genome shotgun (WGS) entry which is preliminary data.</text>
</comment>
<name>A0A0F9LYF8_9ZZZZ</name>
<accession>A0A0F9LYF8</accession>
<organism evidence="1">
    <name type="scientific">marine sediment metagenome</name>
    <dbReference type="NCBI Taxonomy" id="412755"/>
    <lineage>
        <taxon>unclassified sequences</taxon>
        <taxon>metagenomes</taxon>
        <taxon>ecological metagenomes</taxon>
    </lineage>
</organism>
<protein>
    <submittedName>
        <fullName evidence="1">Uncharacterized protein</fullName>
    </submittedName>
</protein>
<proteinExistence type="predicted"/>
<sequence length="97" mass="11692">MSSTHHVNCYNCKKEIAKWSMYYNTQHKEEWECDNKTLRRKVPSGCQVFGKNDRRLKYEYLHCSISNHSVYCRSCAYKLKFKCKNCKKGRIKLSRKN</sequence>
<dbReference type="EMBL" id="LAZR01010002">
    <property type="protein sequence ID" value="KKM69370.1"/>
    <property type="molecule type" value="Genomic_DNA"/>
</dbReference>
<evidence type="ECO:0000313" key="1">
    <source>
        <dbReference type="EMBL" id="KKM69370.1"/>
    </source>
</evidence>
<reference evidence="1" key="1">
    <citation type="journal article" date="2015" name="Nature">
        <title>Complex archaea that bridge the gap between prokaryotes and eukaryotes.</title>
        <authorList>
            <person name="Spang A."/>
            <person name="Saw J.H."/>
            <person name="Jorgensen S.L."/>
            <person name="Zaremba-Niedzwiedzka K."/>
            <person name="Martijn J."/>
            <person name="Lind A.E."/>
            <person name="van Eijk R."/>
            <person name="Schleper C."/>
            <person name="Guy L."/>
            <person name="Ettema T.J."/>
        </authorList>
    </citation>
    <scope>NUCLEOTIDE SEQUENCE</scope>
</reference>
<gene>
    <name evidence="1" type="ORF">LCGC14_1451400</name>
</gene>